<dbReference type="GO" id="GO:0016798">
    <property type="term" value="F:hydrolase activity, acting on glycosyl bonds"/>
    <property type="evidence" value="ECO:0007669"/>
    <property type="project" value="UniProtKB-KW"/>
</dbReference>
<keyword evidence="8" id="KW-1185">Reference proteome</keyword>
<evidence type="ECO:0000256" key="1">
    <source>
        <dbReference type="ARBA" id="ARBA00022723"/>
    </source>
</evidence>
<evidence type="ECO:0000313" key="7">
    <source>
        <dbReference type="EMBL" id="KAG4411556.1"/>
    </source>
</evidence>
<organism evidence="7 8">
    <name type="scientific">Cadophora malorum</name>
    <dbReference type="NCBI Taxonomy" id="108018"/>
    <lineage>
        <taxon>Eukaryota</taxon>
        <taxon>Fungi</taxon>
        <taxon>Dikarya</taxon>
        <taxon>Ascomycota</taxon>
        <taxon>Pezizomycotina</taxon>
        <taxon>Leotiomycetes</taxon>
        <taxon>Helotiales</taxon>
        <taxon>Ploettnerulaceae</taxon>
        <taxon>Cadophora</taxon>
    </lineage>
</organism>
<dbReference type="OrthoDB" id="198885at2759"/>
<protein>
    <recommendedName>
        <fullName evidence="6">Carbohydrate kinase PfkB domain-containing protein</fullName>
    </recommendedName>
</protein>
<proteinExistence type="inferred from homology"/>
<evidence type="ECO:0000256" key="3">
    <source>
        <dbReference type="ARBA" id="ARBA00023211"/>
    </source>
</evidence>
<dbReference type="GO" id="GO:0004730">
    <property type="term" value="F:pseudouridylate synthase activity"/>
    <property type="evidence" value="ECO:0007669"/>
    <property type="project" value="InterPro"/>
</dbReference>
<sequence length="830" mass="88522">MKEGIKLADMATAISALSYEGTGQGNEVTRIVMGNDQKANSAKSQKQNESGSKKLGFDFPSSICSKVSDEVKHALNHNRPVVALETTIYTHGFPYPDNVALALGLEDIVRQNGAVPATIGILNGVARIGLNKDEITELASSAGKPETMKVSRRDLPYILGMGLSGKRLNGGTTVSGTMILAQRAGIRVFGTGGLGGVHRGGEDSMDISADLTELGRTPIAVVSSGCKSFLDIPRTLEFLETQGATVCTFADGRKGDIDFPAFYTRDSGIKSHGIVQNPREAASMIYAQEILGSFRSGHSGMHSGLLFANPIPVEFSIPKAEIDIAIDQAVKEAAEQGFHGHANTPFILARIKDLTKGNSLPANKALIESNVAMAARVAVELAAFRSSAGKLPRLRNDPQNRTNLSEKNQFVGASLPKSVQDVNHSVYVLGSVAVDLSCDYAPLEEAGVSVSSTSPQLHTSNIAQIVPSIGGVGHNVALAAHRVGSDACAQLRSLIADDLAGTTIMSALADEGLDTTCIQTLPSKYRTAQYVAVNDTKKDLLLAMADMSIFATVSPHNLIQMTRSPDLKWVVVDANWNKTHIRGLINYSSRNLKAKVAFEPVSVAKSAGIFEPHTASIADNLKSFPHNTLDLATPNQHELAAMHVAAKKYEYFESQEWWQAIDALGIPSSGARDRFVSITNSKLTDQGIPIQAIQLLPFIPTILTKLGADGVLMTELLKQNDPRLTDSASAPYILSRCANGSTEIGGVYMRLFPAIEVVEDVVSVNGVGDTFLGVLIAGLAKGLKLDETLINIAQRGAVMTLRSKESVSPQLGELKEELDLLAKYSSDSVL</sequence>
<dbReference type="Pfam" id="PF04227">
    <property type="entry name" value="Indigoidine_A"/>
    <property type="match status" value="1"/>
</dbReference>
<keyword evidence="5" id="KW-0326">Glycosidase</keyword>
<accession>A0A8H7T214</accession>
<dbReference type="GO" id="GO:0046872">
    <property type="term" value="F:metal ion binding"/>
    <property type="evidence" value="ECO:0007669"/>
    <property type="project" value="UniProtKB-KW"/>
</dbReference>
<keyword evidence="1" id="KW-0479">Metal-binding</keyword>
<dbReference type="CDD" id="cd01941">
    <property type="entry name" value="YeiC_kinase_like"/>
    <property type="match status" value="1"/>
</dbReference>
<evidence type="ECO:0000256" key="4">
    <source>
        <dbReference type="ARBA" id="ARBA00023239"/>
    </source>
</evidence>
<dbReference type="GO" id="GO:0005737">
    <property type="term" value="C:cytoplasm"/>
    <property type="evidence" value="ECO:0007669"/>
    <property type="project" value="TreeGrafter"/>
</dbReference>
<dbReference type="Proteomes" id="UP000664132">
    <property type="component" value="Unassembled WGS sequence"/>
</dbReference>
<comment type="caution">
    <text evidence="7">The sequence shown here is derived from an EMBL/GenBank/DDBJ whole genome shotgun (WGS) entry which is preliminary data.</text>
</comment>
<feature type="domain" description="Carbohydrate kinase PfkB" evidence="6">
    <location>
        <begin position="459"/>
        <end position="642"/>
    </location>
</feature>
<dbReference type="InterPro" id="IPR029056">
    <property type="entry name" value="Ribokinase-like"/>
</dbReference>
<dbReference type="AlphaFoldDB" id="A0A8H7T214"/>
<dbReference type="Gene3D" id="3.40.1790.10">
    <property type="entry name" value="Indigoidine synthase domain"/>
    <property type="match status" value="1"/>
</dbReference>
<keyword evidence="4" id="KW-0456">Lyase</keyword>
<dbReference type="Gene3D" id="3.40.1190.20">
    <property type="match status" value="1"/>
</dbReference>
<dbReference type="PANTHER" id="PTHR42909:SF1">
    <property type="entry name" value="CARBOHYDRATE KINASE PFKB DOMAIN-CONTAINING PROTEIN"/>
    <property type="match status" value="1"/>
</dbReference>
<dbReference type="SUPFAM" id="SSF110581">
    <property type="entry name" value="Indigoidine synthase A-like"/>
    <property type="match status" value="1"/>
</dbReference>
<dbReference type="Pfam" id="PF00294">
    <property type="entry name" value="PfkB"/>
    <property type="match status" value="1"/>
</dbReference>
<dbReference type="InterPro" id="IPR022830">
    <property type="entry name" value="Indigdn_synthA-like"/>
</dbReference>
<dbReference type="SUPFAM" id="SSF53613">
    <property type="entry name" value="Ribokinase-like"/>
    <property type="match status" value="1"/>
</dbReference>
<keyword evidence="2" id="KW-0378">Hydrolase</keyword>
<evidence type="ECO:0000256" key="2">
    <source>
        <dbReference type="ARBA" id="ARBA00022801"/>
    </source>
</evidence>
<dbReference type="InterPro" id="IPR011611">
    <property type="entry name" value="PfkB_dom"/>
</dbReference>
<evidence type="ECO:0000259" key="6">
    <source>
        <dbReference type="Pfam" id="PF00294"/>
    </source>
</evidence>
<name>A0A8H7T214_9HELO</name>
<keyword evidence="3" id="KW-0464">Manganese</keyword>
<evidence type="ECO:0000256" key="5">
    <source>
        <dbReference type="ARBA" id="ARBA00023295"/>
    </source>
</evidence>
<reference evidence="7" key="1">
    <citation type="submission" date="2021-02" db="EMBL/GenBank/DDBJ databases">
        <title>Genome sequence Cadophora malorum strain M34.</title>
        <authorList>
            <person name="Stefanovic E."/>
            <person name="Vu D."/>
            <person name="Scully C."/>
            <person name="Dijksterhuis J."/>
            <person name="Roader J."/>
            <person name="Houbraken J."/>
        </authorList>
    </citation>
    <scope>NUCLEOTIDE SEQUENCE</scope>
    <source>
        <strain evidence="7">M34</strain>
    </source>
</reference>
<dbReference type="EMBL" id="JAFJYH010000462">
    <property type="protein sequence ID" value="KAG4411556.1"/>
    <property type="molecule type" value="Genomic_DNA"/>
</dbReference>
<dbReference type="HAMAP" id="MF_01876">
    <property type="entry name" value="PsiMP_glycosidase"/>
    <property type="match status" value="1"/>
</dbReference>
<dbReference type="PANTHER" id="PTHR42909">
    <property type="entry name" value="ZGC:136858"/>
    <property type="match status" value="1"/>
</dbReference>
<gene>
    <name evidence="7" type="ORF">IFR04_015315</name>
</gene>
<evidence type="ECO:0000313" key="8">
    <source>
        <dbReference type="Proteomes" id="UP000664132"/>
    </source>
</evidence>
<dbReference type="InterPro" id="IPR007342">
    <property type="entry name" value="PsuG"/>
</dbReference>